<name>A0A084Y1I9_9PROT</name>
<evidence type="ECO:0000313" key="1">
    <source>
        <dbReference type="EMBL" id="KFB68583.1"/>
    </source>
</evidence>
<sequence>MMKSELSRPLPCMGVILALLGTGALGSAEVLAGDHWRHDGKRIERREMVRDLDRHERDRRAFVAGAVVQQHREYQRDRYDYRREGYAGRYREYYGDDDRHDGSNVGSVLVGAAVGAVVTGVIMNNMNKDSGRTTTQP</sequence>
<dbReference type="AlphaFoldDB" id="A0A084Y1I9"/>
<protein>
    <submittedName>
        <fullName evidence="1">Uncharacterized protein</fullName>
    </submittedName>
</protein>
<dbReference type="RefSeq" id="WP_273703207.1">
    <property type="nucleotide sequence ID" value="NZ_JDSS02000019.1"/>
</dbReference>
<organism evidence="1 2">
    <name type="scientific">Candidatus Accumulibacter vicinus</name>
    <dbReference type="NCBI Taxonomy" id="2954382"/>
    <lineage>
        <taxon>Bacteria</taxon>
        <taxon>Pseudomonadati</taxon>
        <taxon>Pseudomonadota</taxon>
        <taxon>Betaproteobacteria</taxon>
        <taxon>Candidatus Accumulibacter</taxon>
    </lineage>
</organism>
<evidence type="ECO:0000313" key="2">
    <source>
        <dbReference type="Proteomes" id="UP000019812"/>
    </source>
</evidence>
<dbReference type="Proteomes" id="UP000019812">
    <property type="component" value="Unassembled WGS sequence"/>
</dbReference>
<accession>A0A084Y1I9</accession>
<proteinExistence type="predicted"/>
<comment type="caution">
    <text evidence="1">The sequence shown here is derived from an EMBL/GenBank/DDBJ whole genome shotgun (WGS) entry which is preliminary data.</text>
</comment>
<dbReference type="EMBL" id="JDSS02000019">
    <property type="protein sequence ID" value="KFB68583.1"/>
    <property type="molecule type" value="Genomic_DNA"/>
</dbReference>
<gene>
    <name evidence="1" type="ORF">CAPSK01_001436</name>
</gene>
<reference evidence="1 2" key="1">
    <citation type="submission" date="2014-07" db="EMBL/GenBank/DDBJ databases">
        <title>Expanding our view of genomic diversity in Candidatus Accumulibacter clades.</title>
        <authorList>
            <person name="Skennerton C.T."/>
            <person name="Barr J.J."/>
            <person name="Slater F.R."/>
            <person name="Bond P.L."/>
            <person name="Tyson G.W."/>
        </authorList>
    </citation>
    <scope>NUCLEOTIDE SEQUENCE [LARGE SCALE GENOMIC DNA]</scope>
    <source>
        <strain evidence="2">SK-01</strain>
    </source>
</reference>